<name>A0A944M9D3_9GAMM</name>
<gene>
    <name evidence="2" type="ORF">KME65_09630</name>
</gene>
<dbReference type="AlphaFoldDB" id="A0A944M9D3"/>
<accession>A0A944M9D3</accession>
<dbReference type="Proteomes" id="UP000770889">
    <property type="component" value="Unassembled WGS sequence"/>
</dbReference>
<evidence type="ECO:0000313" key="2">
    <source>
        <dbReference type="EMBL" id="MBT2989212.1"/>
    </source>
</evidence>
<protein>
    <submittedName>
        <fullName evidence="2">YjfB family protein</fullName>
    </submittedName>
</protein>
<proteinExistence type="predicted"/>
<organism evidence="2 3">
    <name type="scientific">Candidatus Thiodiazotropha taylori</name>
    <dbReference type="NCBI Taxonomy" id="2792791"/>
    <lineage>
        <taxon>Bacteria</taxon>
        <taxon>Pseudomonadati</taxon>
        <taxon>Pseudomonadota</taxon>
        <taxon>Gammaproteobacteria</taxon>
        <taxon>Chromatiales</taxon>
        <taxon>Sedimenticolaceae</taxon>
        <taxon>Candidatus Thiodiazotropha</taxon>
    </lineage>
</organism>
<dbReference type="InterPro" id="IPR025906">
    <property type="entry name" value="YjfB_motility"/>
</dbReference>
<comment type="caution">
    <text evidence="2">The sequence shown here is derived from an EMBL/GenBank/DDBJ whole genome shotgun (WGS) entry which is preliminary data.</text>
</comment>
<dbReference type="EMBL" id="JAHHGM010000007">
    <property type="protein sequence ID" value="MBT2989212.1"/>
    <property type="molecule type" value="Genomic_DNA"/>
</dbReference>
<reference evidence="2 3" key="1">
    <citation type="submission" date="2021-05" db="EMBL/GenBank/DDBJ databases">
        <title>Genetic and Functional Diversity in Clade A Lucinid endosymbionts from the Bahamas.</title>
        <authorList>
            <person name="Giani N.M."/>
            <person name="Engel A.S."/>
            <person name="Campbell B.J."/>
        </authorList>
    </citation>
    <scope>NUCLEOTIDE SEQUENCE [LARGE SCALE GENOMIC DNA]</scope>
    <source>
        <strain evidence="2">LUC16012Gg_MoonRockCtena</strain>
    </source>
</reference>
<evidence type="ECO:0000313" key="3">
    <source>
        <dbReference type="Proteomes" id="UP000770889"/>
    </source>
</evidence>
<sequence length="67" mass="6861">MDVSGASSPSASMLANIATRTEVSVAVQKKEMEIEKQAAAQLVATIEQSAPKPNDGGSVGTNIDVMV</sequence>
<dbReference type="Pfam" id="PF14070">
    <property type="entry name" value="YjfB_motility"/>
    <property type="match status" value="1"/>
</dbReference>
<feature type="region of interest" description="Disordered" evidence="1">
    <location>
        <begin position="47"/>
        <end position="67"/>
    </location>
</feature>
<evidence type="ECO:0000256" key="1">
    <source>
        <dbReference type="SAM" id="MobiDB-lite"/>
    </source>
</evidence>